<dbReference type="EMBL" id="OX459118">
    <property type="protein sequence ID" value="CAI9088403.1"/>
    <property type="molecule type" value="Genomic_DNA"/>
</dbReference>
<accession>A0AAV1C019</accession>
<dbReference type="Pfam" id="PF01042">
    <property type="entry name" value="Ribonuc_L-PSP"/>
    <property type="match status" value="1"/>
</dbReference>
<dbReference type="InterPro" id="IPR035959">
    <property type="entry name" value="RutC-like_sf"/>
</dbReference>
<dbReference type="InterPro" id="IPR006175">
    <property type="entry name" value="YjgF/YER057c/UK114"/>
</dbReference>
<name>A0AAV1C019_OLDCO</name>
<dbReference type="PANTHER" id="PTHR11803:SF39">
    <property type="entry name" value="2-IMINOBUTANOATE_2-IMINOPROPANOATE DEAMINASE"/>
    <property type="match status" value="1"/>
</dbReference>
<proteinExistence type="predicted"/>
<dbReference type="Proteomes" id="UP001161247">
    <property type="component" value="Chromosome 1"/>
</dbReference>
<evidence type="ECO:0000313" key="2">
    <source>
        <dbReference type="Proteomes" id="UP001161247"/>
    </source>
</evidence>
<dbReference type="CDD" id="cd00448">
    <property type="entry name" value="YjgF_YER057c_UK114_family"/>
    <property type="match status" value="1"/>
</dbReference>
<gene>
    <name evidence="1" type="ORF">OLC1_LOCUS987</name>
</gene>
<keyword evidence="2" id="KW-1185">Reference proteome</keyword>
<evidence type="ECO:0000313" key="1">
    <source>
        <dbReference type="EMBL" id="CAI9088403.1"/>
    </source>
</evidence>
<organism evidence="1 2">
    <name type="scientific">Oldenlandia corymbosa var. corymbosa</name>
    <dbReference type="NCBI Taxonomy" id="529605"/>
    <lineage>
        <taxon>Eukaryota</taxon>
        <taxon>Viridiplantae</taxon>
        <taxon>Streptophyta</taxon>
        <taxon>Embryophyta</taxon>
        <taxon>Tracheophyta</taxon>
        <taxon>Spermatophyta</taxon>
        <taxon>Magnoliopsida</taxon>
        <taxon>eudicotyledons</taxon>
        <taxon>Gunneridae</taxon>
        <taxon>Pentapetalae</taxon>
        <taxon>asterids</taxon>
        <taxon>lamiids</taxon>
        <taxon>Gentianales</taxon>
        <taxon>Rubiaceae</taxon>
        <taxon>Rubioideae</taxon>
        <taxon>Spermacoceae</taxon>
        <taxon>Hedyotis-Oldenlandia complex</taxon>
        <taxon>Oldenlandia</taxon>
    </lineage>
</organism>
<dbReference type="GO" id="GO:0019239">
    <property type="term" value="F:deaminase activity"/>
    <property type="evidence" value="ECO:0007669"/>
    <property type="project" value="TreeGrafter"/>
</dbReference>
<dbReference type="AlphaFoldDB" id="A0AAV1C019"/>
<dbReference type="GO" id="GO:0005739">
    <property type="term" value="C:mitochondrion"/>
    <property type="evidence" value="ECO:0007669"/>
    <property type="project" value="TreeGrafter"/>
</dbReference>
<protein>
    <submittedName>
        <fullName evidence="1">OLC1v1022713C2</fullName>
    </submittedName>
</protein>
<dbReference type="GO" id="GO:0005829">
    <property type="term" value="C:cytosol"/>
    <property type="evidence" value="ECO:0007669"/>
    <property type="project" value="TreeGrafter"/>
</dbReference>
<dbReference type="Gene3D" id="3.30.1330.40">
    <property type="entry name" value="RutC-like"/>
    <property type="match status" value="1"/>
</dbReference>
<reference evidence="1" key="1">
    <citation type="submission" date="2023-03" db="EMBL/GenBank/DDBJ databases">
        <authorList>
            <person name="Julca I."/>
        </authorList>
    </citation>
    <scope>NUCLEOTIDE SEQUENCE</scope>
</reference>
<dbReference type="SUPFAM" id="SSF55298">
    <property type="entry name" value="YjgF-like"/>
    <property type="match status" value="1"/>
</dbReference>
<dbReference type="PANTHER" id="PTHR11803">
    <property type="entry name" value="2-IMINOBUTANOATE/2-IMINOPROPANOATE DEAMINASE RIDA"/>
    <property type="match status" value="1"/>
</dbReference>
<sequence length="154" mass="16443">MAWVAAGKSFHLPAVDIRALRTRAPLAVGVGCVSFAGSKFARSTTALRSKPFACVGIATDASVKEAVQTEKAPAALGPYSQAIKANNLVFVSGVLGLVPEVWEKLVITYYIFSLVKHLQTASKIIMQTGKFVSDSVEDQTEQVCYSSTNIQSCN</sequence>